<protein>
    <submittedName>
        <fullName evidence="9">Uncharacterized protein</fullName>
    </submittedName>
</protein>
<dbReference type="GO" id="GO:0008237">
    <property type="term" value="F:metallopeptidase activity"/>
    <property type="evidence" value="ECO:0007669"/>
    <property type="project" value="UniProtKB-KW"/>
</dbReference>
<dbReference type="SUPFAM" id="SSF47090">
    <property type="entry name" value="PGBD-like"/>
    <property type="match status" value="1"/>
</dbReference>
<dbReference type="SUPFAM" id="SSF141523">
    <property type="entry name" value="L,D-transpeptidase catalytic domain-like"/>
    <property type="match status" value="1"/>
</dbReference>
<name>A0AAD9QGQ3_ACRCE</name>
<dbReference type="InterPro" id="IPR005490">
    <property type="entry name" value="LD_TPept_cat_dom"/>
</dbReference>
<dbReference type="Gene3D" id="2.40.440.10">
    <property type="entry name" value="L,D-transpeptidase catalytic domain-like"/>
    <property type="match status" value="1"/>
</dbReference>
<keyword evidence="3" id="KW-0133">Cell shape</keyword>
<proteinExistence type="predicted"/>
<evidence type="ECO:0000256" key="2">
    <source>
        <dbReference type="ARBA" id="ARBA00022679"/>
    </source>
</evidence>
<dbReference type="Proteomes" id="UP001249851">
    <property type="component" value="Unassembled WGS sequence"/>
</dbReference>
<dbReference type="GO" id="GO:0016740">
    <property type="term" value="F:transferase activity"/>
    <property type="evidence" value="ECO:0007669"/>
    <property type="project" value="UniProtKB-KW"/>
</dbReference>
<reference evidence="9" key="1">
    <citation type="journal article" date="2023" name="G3 (Bethesda)">
        <title>Whole genome assembly and annotation of the endangered Caribbean coral Acropora cervicornis.</title>
        <authorList>
            <person name="Selwyn J.D."/>
            <person name="Vollmer S.V."/>
        </authorList>
    </citation>
    <scope>NUCLEOTIDE SEQUENCE</scope>
    <source>
        <strain evidence="9">K2</strain>
    </source>
</reference>
<keyword evidence="10" id="KW-1185">Reference proteome</keyword>
<sequence>MVKSKMVYQGVVFLISFLLACIGGTALPLQEEMPSPFTRVLRLCKDPPMEGNDVVILQNLLLRSVFVTSLETTGFYNKETSEAVTSYQLGNQLDGTGVFDATTAALVLEQLISDGYKDDGKVPPGYKFKVHIPVHKNRAIETYGTLFDSNNVVKYRFLARCHGSVNHVTGEAINQLTTDGNTPTGLITFDRNTPELIPKLFGPYPVLRAVKGEKGNAAIGRNANETFLSNYRSGILLHTGEWDHWIPSEPMPNSEGCIHVHPKDLKKINEILDEMGVVTHKNPFGKQPYPYTPRGILSIEQID</sequence>
<reference evidence="9" key="2">
    <citation type="journal article" date="2023" name="Science">
        <title>Genomic signatures of disease resistance in endangered staghorn corals.</title>
        <authorList>
            <person name="Vollmer S.V."/>
            <person name="Selwyn J.D."/>
            <person name="Despard B.A."/>
            <person name="Roesel C.L."/>
        </authorList>
    </citation>
    <scope>NUCLEOTIDE SEQUENCE</scope>
    <source>
        <strain evidence="9">K2</strain>
    </source>
</reference>
<dbReference type="InterPro" id="IPR002477">
    <property type="entry name" value="Peptidoglycan-bd-like"/>
</dbReference>
<dbReference type="GO" id="GO:0008360">
    <property type="term" value="P:regulation of cell shape"/>
    <property type="evidence" value="ECO:0007669"/>
    <property type="project" value="UniProtKB-KW"/>
</dbReference>
<evidence type="ECO:0000256" key="4">
    <source>
        <dbReference type="ARBA" id="ARBA00022984"/>
    </source>
</evidence>
<keyword evidence="2" id="KW-0808">Transferase</keyword>
<comment type="caution">
    <text evidence="9">The sequence shown here is derived from an EMBL/GenBank/DDBJ whole genome shotgun (WGS) entry which is preliminary data.</text>
</comment>
<evidence type="ECO:0000256" key="6">
    <source>
        <dbReference type="ARBA" id="ARBA00023316"/>
    </source>
</evidence>
<dbReference type="Gene3D" id="1.10.101.10">
    <property type="entry name" value="PGBD-like superfamily/PGBD"/>
    <property type="match status" value="1"/>
</dbReference>
<feature type="domain" description="Peptidoglycan binding-like" evidence="7">
    <location>
        <begin position="51"/>
        <end position="105"/>
    </location>
</feature>
<dbReference type="Pfam" id="PF03734">
    <property type="entry name" value="YkuD"/>
    <property type="match status" value="1"/>
</dbReference>
<dbReference type="InterPro" id="IPR036366">
    <property type="entry name" value="PGBDSf"/>
</dbReference>
<dbReference type="InterPro" id="IPR036365">
    <property type="entry name" value="PGBD-like_sf"/>
</dbReference>
<gene>
    <name evidence="9" type="ORF">P5673_016157</name>
</gene>
<evidence type="ECO:0000256" key="1">
    <source>
        <dbReference type="ARBA" id="ARBA00004752"/>
    </source>
</evidence>
<feature type="domain" description="L,D-TPase catalytic" evidence="8">
    <location>
        <begin position="169"/>
        <end position="273"/>
    </location>
</feature>
<dbReference type="CDD" id="cd16913">
    <property type="entry name" value="YkuD_like"/>
    <property type="match status" value="1"/>
</dbReference>
<evidence type="ECO:0000313" key="10">
    <source>
        <dbReference type="Proteomes" id="UP001249851"/>
    </source>
</evidence>
<evidence type="ECO:0000259" key="7">
    <source>
        <dbReference type="Pfam" id="PF01471"/>
    </source>
</evidence>
<dbReference type="InterPro" id="IPR038063">
    <property type="entry name" value="Transpep_catalytic_dom"/>
</dbReference>
<accession>A0AAD9QGQ3</accession>
<keyword evidence="4" id="KW-0573">Peptidoglycan synthesis</keyword>
<comment type="pathway">
    <text evidence="1">Cell wall biogenesis; peptidoglycan biosynthesis.</text>
</comment>
<dbReference type="Pfam" id="PF01471">
    <property type="entry name" value="PG_binding_1"/>
    <property type="match status" value="1"/>
</dbReference>
<dbReference type="PROSITE" id="PS51257">
    <property type="entry name" value="PROKAR_LIPOPROTEIN"/>
    <property type="match status" value="1"/>
</dbReference>
<dbReference type="EMBL" id="JARQWQ010000034">
    <property type="protein sequence ID" value="KAK2561026.1"/>
    <property type="molecule type" value="Genomic_DNA"/>
</dbReference>
<dbReference type="GO" id="GO:0071555">
    <property type="term" value="P:cell wall organization"/>
    <property type="evidence" value="ECO:0007669"/>
    <property type="project" value="UniProtKB-KW"/>
</dbReference>
<dbReference type="AlphaFoldDB" id="A0AAD9QGQ3"/>
<evidence type="ECO:0000256" key="3">
    <source>
        <dbReference type="ARBA" id="ARBA00022960"/>
    </source>
</evidence>
<keyword evidence="5" id="KW-0645">Protease</keyword>
<evidence type="ECO:0000256" key="5">
    <source>
        <dbReference type="ARBA" id="ARBA00023049"/>
    </source>
</evidence>
<keyword evidence="5" id="KW-0482">Metalloprotease</keyword>
<evidence type="ECO:0000259" key="8">
    <source>
        <dbReference type="Pfam" id="PF03734"/>
    </source>
</evidence>
<organism evidence="9 10">
    <name type="scientific">Acropora cervicornis</name>
    <name type="common">Staghorn coral</name>
    <dbReference type="NCBI Taxonomy" id="6130"/>
    <lineage>
        <taxon>Eukaryota</taxon>
        <taxon>Metazoa</taxon>
        <taxon>Cnidaria</taxon>
        <taxon>Anthozoa</taxon>
        <taxon>Hexacorallia</taxon>
        <taxon>Scleractinia</taxon>
        <taxon>Astrocoeniina</taxon>
        <taxon>Acroporidae</taxon>
        <taxon>Acropora</taxon>
    </lineage>
</organism>
<keyword evidence="5" id="KW-0378">Hydrolase</keyword>
<evidence type="ECO:0000313" key="9">
    <source>
        <dbReference type="EMBL" id="KAK2561026.1"/>
    </source>
</evidence>
<keyword evidence="6" id="KW-0961">Cell wall biogenesis/degradation</keyword>